<dbReference type="AlphaFoldDB" id="A0AAV9UUP7"/>
<keyword evidence="3" id="KW-1185">Reference proteome</keyword>
<keyword evidence="1" id="KW-0175">Coiled coil</keyword>
<evidence type="ECO:0000256" key="1">
    <source>
        <dbReference type="SAM" id="Coils"/>
    </source>
</evidence>
<reference evidence="2 3" key="1">
    <citation type="submission" date="2019-10" db="EMBL/GenBank/DDBJ databases">
        <authorList>
            <person name="Palmer J.M."/>
        </authorList>
    </citation>
    <scope>NUCLEOTIDE SEQUENCE [LARGE SCALE GENOMIC DNA]</scope>
    <source>
        <strain evidence="2 3">TWF696</strain>
    </source>
</reference>
<sequence length="147" mass="16952">MELEKLRETLEKGRKEIEGEKEQLKLEWGQLIEEKGKLVKTKQQQKLIYQPSTKPRTSTSMDSLKNENCVYLYTTRQTLFYLRRSSENDPGIDDDTLVGTPEVTYAPQVYEKGTGRQENVGNRQPRSNSIFLDIAVNDCQMTSKTLS</sequence>
<name>A0AAV9UUP7_9PEZI</name>
<evidence type="ECO:0000313" key="2">
    <source>
        <dbReference type="EMBL" id="KAK6349680.1"/>
    </source>
</evidence>
<dbReference type="EMBL" id="JAVHNQ010000004">
    <property type="protein sequence ID" value="KAK6349680.1"/>
    <property type="molecule type" value="Genomic_DNA"/>
</dbReference>
<evidence type="ECO:0000313" key="3">
    <source>
        <dbReference type="Proteomes" id="UP001375240"/>
    </source>
</evidence>
<comment type="caution">
    <text evidence="2">The sequence shown here is derived from an EMBL/GenBank/DDBJ whole genome shotgun (WGS) entry which is preliminary data.</text>
</comment>
<accession>A0AAV9UUP7</accession>
<gene>
    <name evidence="2" type="ORF">TWF696_005959</name>
</gene>
<protein>
    <submittedName>
        <fullName evidence="2">Uncharacterized protein</fullName>
    </submittedName>
</protein>
<dbReference type="Proteomes" id="UP001375240">
    <property type="component" value="Unassembled WGS sequence"/>
</dbReference>
<proteinExistence type="predicted"/>
<feature type="coiled-coil region" evidence="1">
    <location>
        <begin position="3"/>
        <end position="34"/>
    </location>
</feature>
<organism evidence="2 3">
    <name type="scientific">Orbilia brochopaga</name>
    <dbReference type="NCBI Taxonomy" id="3140254"/>
    <lineage>
        <taxon>Eukaryota</taxon>
        <taxon>Fungi</taxon>
        <taxon>Dikarya</taxon>
        <taxon>Ascomycota</taxon>
        <taxon>Pezizomycotina</taxon>
        <taxon>Orbiliomycetes</taxon>
        <taxon>Orbiliales</taxon>
        <taxon>Orbiliaceae</taxon>
        <taxon>Orbilia</taxon>
    </lineage>
</organism>